<name>K9U019_CHRTP</name>
<dbReference type="eggNOG" id="ENOG5033823">
    <property type="taxonomic scope" value="Bacteria"/>
</dbReference>
<proteinExistence type="predicted"/>
<dbReference type="STRING" id="251229.Chro_2955"/>
<gene>
    <name evidence="2" type="ORF">Chro_2955</name>
</gene>
<dbReference type="KEGG" id="cthe:Chro_2955"/>
<accession>K9U019</accession>
<dbReference type="Pfam" id="PF03170">
    <property type="entry name" value="BcsB"/>
    <property type="match status" value="2"/>
</dbReference>
<dbReference type="InterPro" id="IPR018513">
    <property type="entry name" value="Cell_synthase_bac"/>
</dbReference>
<protein>
    <recommendedName>
        <fullName evidence="4">Cellulose synthase regulatory subunit</fullName>
    </recommendedName>
</protein>
<organism evidence="2 3">
    <name type="scientific">Chroococcidiopsis thermalis (strain PCC 7203)</name>
    <dbReference type="NCBI Taxonomy" id="251229"/>
    <lineage>
        <taxon>Bacteria</taxon>
        <taxon>Bacillati</taxon>
        <taxon>Cyanobacteriota</taxon>
        <taxon>Cyanophyceae</taxon>
        <taxon>Chroococcidiopsidales</taxon>
        <taxon>Chroococcidiopsidaceae</taxon>
        <taxon>Chroococcidiopsis</taxon>
    </lineage>
</organism>
<dbReference type="GO" id="GO:0006011">
    <property type="term" value="P:UDP-alpha-D-glucose metabolic process"/>
    <property type="evidence" value="ECO:0007669"/>
    <property type="project" value="InterPro"/>
</dbReference>
<dbReference type="InParanoid" id="K9U019"/>
<dbReference type="EMBL" id="CP003597">
    <property type="protein sequence ID" value="AFY88422.1"/>
    <property type="molecule type" value="Genomic_DNA"/>
</dbReference>
<sequence>MPTDRKLAKIKNFVRDCATDRRKVLNRKNSRTAIELGLSAIAPLCLCLGVTPTVLAQSAEVISLKTLGYNRSIVLSGVNPAVEISVPAPRGGLDPSKSFMELKLEPSSVLNENSSVRLLVYGEPMKVISVKSLLANPVVKLPIPPLPAGESYINVSIQPYLFITNDTRRDIPTGNLFLKVNKDSFFQITPQYTDNSIDGFFKSFYKQIDLVVPNQLNRDRAEVALWLYSVLAYQFREYQIPILWRWGTAPATPGSAQVVLHNDPNGPDVERRGTVLRVRANPRAVQSLAADFYQPALVGRGLTLESVDTFRPRANIQSRSFQELGVRNSVIRMSAGTQSMPLQFDLAQLGGRPQNLDLALNATFTPTYGQQGERLTAQVYLNNTLIQSYNLQDKTVLKTTLALPTNLLQRTNNLEVMFAYAPNEGGGANKPTGEVIVQLDRESFLSWSGYQGPTGTLSDLPHVFLQPGQLVIDTSRPSLLAATAYLLGAISRLGQQPVFPQLVDAASVRDWSNLPKDQLDRPPTWRLMAIAPQTHALPAPVRLNEGTFEIFNPVNQKLLLQAQPTDPFGILQYFNYQNTPTLWLSWWGLEPAMAEQLGQALGDPRTLLASQLDGNVVTATDSRRVQIWDLGDRTLQVNYPGARSWQIFWQRYVNPLIVVGLILGGFVAWRIYQRVGRSPGATATAANPVEKAKKL</sequence>
<evidence type="ECO:0000313" key="2">
    <source>
        <dbReference type="EMBL" id="AFY88422.1"/>
    </source>
</evidence>
<keyword evidence="3" id="KW-1185">Reference proteome</keyword>
<keyword evidence="1" id="KW-1133">Transmembrane helix</keyword>
<evidence type="ECO:0000256" key="1">
    <source>
        <dbReference type="SAM" id="Phobius"/>
    </source>
</evidence>
<dbReference type="HOGENOM" id="CLU_434081_0_0_3"/>
<dbReference type="Gene3D" id="2.60.120.260">
    <property type="entry name" value="Galactose-binding domain-like"/>
    <property type="match status" value="1"/>
</dbReference>
<dbReference type="Proteomes" id="UP000010384">
    <property type="component" value="Chromosome"/>
</dbReference>
<evidence type="ECO:0000313" key="3">
    <source>
        <dbReference type="Proteomes" id="UP000010384"/>
    </source>
</evidence>
<feature type="transmembrane region" description="Helical" evidence="1">
    <location>
        <begin position="652"/>
        <end position="672"/>
    </location>
</feature>
<dbReference type="GO" id="GO:0016020">
    <property type="term" value="C:membrane"/>
    <property type="evidence" value="ECO:0007669"/>
    <property type="project" value="InterPro"/>
</dbReference>
<reference evidence="2 3" key="1">
    <citation type="submission" date="2012-06" db="EMBL/GenBank/DDBJ databases">
        <title>Finished chromosome of genome of Chroococcidiopsis thermalis PCC 7203.</title>
        <authorList>
            <consortium name="US DOE Joint Genome Institute"/>
            <person name="Gugger M."/>
            <person name="Coursin T."/>
            <person name="Rippka R."/>
            <person name="Tandeau De Marsac N."/>
            <person name="Huntemann M."/>
            <person name="Wei C.-L."/>
            <person name="Han J."/>
            <person name="Detter J.C."/>
            <person name="Han C."/>
            <person name="Tapia R."/>
            <person name="Davenport K."/>
            <person name="Daligault H."/>
            <person name="Erkkila T."/>
            <person name="Gu W."/>
            <person name="Munk A.C.C."/>
            <person name="Teshima H."/>
            <person name="Xu Y."/>
            <person name="Chain P."/>
            <person name="Chen A."/>
            <person name="Krypides N."/>
            <person name="Mavromatis K."/>
            <person name="Markowitz V."/>
            <person name="Szeto E."/>
            <person name="Ivanova N."/>
            <person name="Mikhailova N."/>
            <person name="Ovchinnikova G."/>
            <person name="Pagani I."/>
            <person name="Pati A."/>
            <person name="Goodwin L."/>
            <person name="Peters L."/>
            <person name="Pitluck S."/>
            <person name="Woyke T."/>
            <person name="Kerfeld C."/>
        </authorList>
    </citation>
    <scope>NUCLEOTIDE SEQUENCE [LARGE SCALE GENOMIC DNA]</scope>
    <source>
        <strain evidence="2 3">PCC 7203</strain>
    </source>
</reference>
<keyword evidence="1" id="KW-0472">Membrane</keyword>
<dbReference type="AlphaFoldDB" id="K9U019"/>
<evidence type="ECO:0008006" key="4">
    <source>
        <dbReference type="Google" id="ProtNLM"/>
    </source>
</evidence>
<keyword evidence="1" id="KW-0812">Transmembrane</keyword>
<dbReference type="OrthoDB" id="581475at2"/>